<evidence type="ECO:0000313" key="1">
    <source>
        <dbReference type="EMBL" id="MCP1108833.1"/>
    </source>
</evidence>
<proteinExistence type="predicted"/>
<accession>A0ABT1EDR6</accession>
<dbReference type="Proteomes" id="UP001523565">
    <property type="component" value="Unassembled WGS sequence"/>
</dbReference>
<evidence type="ECO:0000313" key="2">
    <source>
        <dbReference type="Proteomes" id="UP001523565"/>
    </source>
</evidence>
<dbReference type="Pfam" id="PF19570">
    <property type="entry name" value="DUF6088"/>
    <property type="match status" value="1"/>
</dbReference>
<dbReference type="RefSeq" id="WP_262067738.1">
    <property type="nucleotide sequence ID" value="NZ_JAMXOC010000001.1"/>
</dbReference>
<protein>
    <submittedName>
        <fullName evidence="1">DUF6088 family protein</fullName>
    </submittedName>
</protein>
<comment type="caution">
    <text evidence="1">The sequence shown here is derived from an EMBL/GenBank/DDBJ whole genome shotgun (WGS) entry which is preliminary data.</text>
</comment>
<sequence length="208" mass="23467">MLKEYLEKTYGYNEPIFLTDLTAKTANANALRQSVKRMVKSGTLLRFDTGIYYLPKASRLLNKSYLDPLKVIVRKYIQNNTETFGYFTGATFANQLGVTTQMPAILEIATNKEATKGRLITIGNQKVRLKRPALEITSENAPLLQFLEAFSQIDKYAELSGNEVQTILRHYIKKQKFSRSQLLCVVPALTGTTAKKLIEGGLIYDFTP</sequence>
<gene>
    <name evidence="1" type="ORF">NK118_01015</name>
</gene>
<dbReference type="EMBL" id="JAMZFV010000001">
    <property type="protein sequence ID" value="MCP1108833.1"/>
    <property type="molecule type" value="Genomic_DNA"/>
</dbReference>
<keyword evidence="2" id="KW-1185">Reference proteome</keyword>
<reference evidence="1 2" key="1">
    <citation type="journal article" date="2022" name="Genome Biol. Evol.">
        <title>Host diet, physiology and behaviors set the stage for Lachnospiraceae cladogenesis.</title>
        <authorList>
            <person name="Vera-Ponce De Leon A."/>
            <person name="Schneider M."/>
            <person name="Jahnes B.C."/>
            <person name="Sadowski V."/>
            <person name="Camuy-Velez L.A."/>
            <person name="Duan J."/>
            <person name="Sabree Z.L."/>
        </authorList>
    </citation>
    <scope>NUCLEOTIDE SEQUENCE [LARGE SCALE GENOMIC DNA]</scope>
    <source>
        <strain evidence="1 2">PAL227</strain>
    </source>
</reference>
<name>A0ABT1EDR6_9FIRM</name>
<organism evidence="1 2">
    <name type="scientific">Ohessyouella blattaphilus</name>
    <dbReference type="NCBI Taxonomy" id="2949333"/>
    <lineage>
        <taxon>Bacteria</taxon>
        <taxon>Bacillati</taxon>
        <taxon>Bacillota</taxon>
        <taxon>Clostridia</taxon>
        <taxon>Lachnospirales</taxon>
        <taxon>Lachnospiraceae</taxon>
        <taxon>Ohessyouella</taxon>
    </lineage>
</organism>
<dbReference type="InterPro" id="IPR045738">
    <property type="entry name" value="DUF6088"/>
</dbReference>